<dbReference type="Gene3D" id="1.10.287.130">
    <property type="match status" value="1"/>
</dbReference>
<dbReference type="InterPro" id="IPR036890">
    <property type="entry name" value="HATPase_C_sf"/>
</dbReference>
<dbReference type="Pfam" id="PF00512">
    <property type="entry name" value="HisKA"/>
    <property type="match status" value="1"/>
</dbReference>
<dbReference type="SMART" id="SM00388">
    <property type="entry name" value="HisKA"/>
    <property type="match status" value="1"/>
</dbReference>
<dbReference type="InterPro" id="IPR005467">
    <property type="entry name" value="His_kinase_dom"/>
</dbReference>
<dbReference type="Gene3D" id="3.30.565.10">
    <property type="entry name" value="Histidine kinase-like ATPase, C-terminal domain"/>
    <property type="match status" value="1"/>
</dbReference>
<keyword evidence="7" id="KW-0067">ATP-binding</keyword>
<evidence type="ECO:0000256" key="6">
    <source>
        <dbReference type="ARBA" id="ARBA00022777"/>
    </source>
</evidence>
<comment type="catalytic activity">
    <reaction evidence="1">
        <text>ATP + protein L-histidine = ADP + protein N-phospho-L-histidine.</text>
        <dbReference type="EC" id="2.7.13.3"/>
    </reaction>
</comment>
<evidence type="ECO:0000259" key="10">
    <source>
        <dbReference type="PROSITE" id="PS50109"/>
    </source>
</evidence>
<sequence length="427" mass="47213">MTNIFIHEFHELLYILGACLMFLIITPQVLASEFRRKLLYVGILALFSVCYLSIEAIDVRVYALHLMPIAIILASMFEGALAGIATWLAFVCCGIFIVGTDWAANLSGNTVLLAWGLTFHYRSYRRSTLGLLLINGLAMLVINAVIYLTVSDWFGKGMDLETGTAILFGALLSTSLIIFTYYRVKNSEKLIEELFNAEKYQMMGQLAAAISHEVRNPLTMTSGFLQMMGKGSLHAETLERYRKHAIEGIDQATSIITDYLNYTKPAVEEARQLDVQAEIASLTPWIAPLAAMSGIEMRIYHHHDDPASFLGEPKKLQQCLLNLMKNAIEAMPDGGTLTIATKKTELDQVSITIADTGIGMSKMQLKRIGMPFFTTKEKGTGLGLMVVISLIHVMGGQIVFSSRRGQGTVCEIRFKLSDTAIARTGTE</sequence>
<protein>
    <recommendedName>
        <fullName evidence="2">histidine kinase</fullName>
        <ecNumber evidence="2">2.7.13.3</ecNumber>
    </recommendedName>
</protein>
<proteinExistence type="predicted"/>
<dbReference type="Proteomes" id="UP000479114">
    <property type="component" value="Chromosome"/>
</dbReference>
<dbReference type="RefSeq" id="WP_162639486.1">
    <property type="nucleotide sequence ID" value="NZ_CP048286.1"/>
</dbReference>
<name>A0A6C0NXL6_9BACL</name>
<dbReference type="PRINTS" id="PR00344">
    <property type="entry name" value="BCTRLSENSOR"/>
</dbReference>
<dbReference type="InterPro" id="IPR004358">
    <property type="entry name" value="Sig_transdc_His_kin-like_C"/>
</dbReference>
<organism evidence="11 12">
    <name type="scientific">Paenibacillus rhizovicinus</name>
    <dbReference type="NCBI Taxonomy" id="2704463"/>
    <lineage>
        <taxon>Bacteria</taxon>
        <taxon>Bacillati</taxon>
        <taxon>Bacillota</taxon>
        <taxon>Bacilli</taxon>
        <taxon>Bacillales</taxon>
        <taxon>Paenibacillaceae</taxon>
        <taxon>Paenibacillus</taxon>
    </lineage>
</organism>
<gene>
    <name evidence="11" type="ORF">GZH47_07265</name>
</gene>
<dbReference type="GO" id="GO:0005524">
    <property type="term" value="F:ATP binding"/>
    <property type="evidence" value="ECO:0007669"/>
    <property type="project" value="UniProtKB-KW"/>
</dbReference>
<feature type="transmembrane region" description="Helical" evidence="9">
    <location>
        <begin position="38"/>
        <end position="57"/>
    </location>
</feature>
<evidence type="ECO:0000256" key="2">
    <source>
        <dbReference type="ARBA" id="ARBA00012438"/>
    </source>
</evidence>
<feature type="transmembrane region" description="Helical" evidence="9">
    <location>
        <begin position="380"/>
        <end position="400"/>
    </location>
</feature>
<evidence type="ECO:0000256" key="4">
    <source>
        <dbReference type="ARBA" id="ARBA00022679"/>
    </source>
</evidence>
<keyword evidence="12" id="KW-1185">Reference proteome</keyword>
<dbReference type="InterPro" id="IPR003661">
    <property type="entry name" value="HisK_dim/P_dom"/>
</dbReference>
<dbReference type="KEGG" id="prz:GZH47_07265"/>
<keyword evidence="3" id="KW-0597">Phosphoprotein</keyword>
<accession>A0A6C0NXL6</accession>
<dbReference type="InterPro" id="IPR036097">
    <property type="entry name" value="HisK_dim/P_sf"/>
</dbReference>
<keyword evidence="9" id="KW-0812">Transmembrane</keyword>
<evidence type="ECO:0000313" key="12">
    <source>
        <dbReference type="Proteomes" id="UP000479114"/>
    </source>
</evidence>
<dbReference type="AlphaFoldDB" id="A0A6C0NXL6"/>
<dbReference type="InterPro" id="IPR003594">
    <property type="entry name" value="HATPase_dom"/>
</dbReference>
<dbReference type="PANTHER" id="PTHR43065:SF46">
    <property type="entry name" value="C4-DICARBOXYLATE TRANSPORT SENSOR PROTEIN DCTB"/>
    <property type="match status" value="1"/>
</dbReference>
<dbReference type="SUPFAM" id="SSF47384">
    <property type="entry name" value="Homodimeric domain of signal transducing histidine kinase"/>
    <property type="match status" value="1"/>
</dbReference>
<dbReference type="EC" id="2.7.13.3" evidence="2"/>
<dbReference type="PANTHER" id="PTHR43065">
    <property type="entry name" value="SENSOR HISTIDINE KINASE"/>
    <property type="match status" value="1"/>
</dbReference>
<reference evidence="11 12" key="1">
    <citation type="submission" date="2020-02" db="EMBL/GenBank/DDBJ databases">
        <title>Paenibacillus sp. nov., isolated from rhizosphere soil of tomato.</title>
        <authorList>
            <person name="Weon H.-Y."/>
            <person name="Lee S.A."/>
        </authorList>
    </citation>
    <scope>NUCLEOTIDE SEQUENCE [LARGE SCALE GENOMIC DNA]</scope>
    <source>
        <strain evidence="11 12">14171R-81</strain>
    </source>
</reference>
<feature type="transmembrane region" description="Helical" evidence="9">
    <location>
        <begin position="162"/>
        <end position="182"/>
    </location>
</feature>
<feature type="transmembrane region" description="Helical" evidence="9">
    <location>
        <begin position="103"/>
        <end position="121"/>
    </location>
</feature>
<evidence type="ECO:0000313" key="11">
    <source>
        <dbReference type="EMBL" id="QHW30676.1"/>
    </source>
</evidence>
<feature type="transmembrane region" description="Helical" evidence="9">
    <location>
        <begin position="128"/>
        <end position="150"/>
    </location>
</feature>
<keyword evidence="9" id="KW-1133">Transmembrane helix</keyword>
<evidence type="ECO:0000256" key="3">
    <source>
        <dbReference type="ARBA" id="ARBA00022553"/>
    </source>
</evidence>
<dbReference type="Pfam" id="PF02518">
    <property type="entry name" value="HATPase_c"/>
    <property type="match status" value="1"/>
</dbReference>
<dbReference type="SUPFAM" id="SSF55874">
    <property type="entry name" value="ATPase domain of HSP90 chaperone/DNA topoisomerase II/histidine kinase"/>
    <property type="match status" value="1"/>
</dbReference>
<feature type="domain" description="Histidine kinase" evidence="10">
    <location>
        <begin position="209"/>
        <end position="418"/>
    </location>
</feature>
<keyword evidence="8" id="KW-0902">Two-component regulatory system</keyword>
<dbReference type="CDD" id="cd00082">
    <property type="entry name" value="HisKA"/>
    <property type="match status" value="1"/>
</dbReference>
<evidence type="ECO:0000256" key="9">
    <source>
        <dbReference type="SAM" id="Phobius"/>
    </source>
</evidence>
<keyword evidence="6 11" id="KW-0418">Kinase</keyword>
<dbReference type="GO" id="GO:0000155">
    <property type="term" value="F:phosphorelay sensor kinase activity"/>
    <property type="evidence" value="ECO:0007669"/>
    <property type="project" value="InterPro"/>
</dbReference>
<evidence type="ECO:0000256" key="5">
    <source>
        <dbReference type="ARBA" id="ARBA00022741"/>
    </source>
</evidence>
<evidence type="ECO:0000256" key="8">
    <source>
        <dbReference type="ARBA" id="ARBA00023012"/>
    </source>
</evidence>
<feature type="transmembrane region" description="Helical" evidence="9">
    <location>
        <begin position="69"/>
        <end position="97"/>
    </location>
</feature>
<keyword evidence="5" id="KW-0547">Nucleotide-binding</keyword>
<dbReference type="PROSITE" id="PS50109">
    <property type="entry name" value="HIS_KIN"/>
    <property type="match status" value="1"/>
</dbReference>
<feature type="transmembrane region" description="Helical" evidence="9">
    <location>
        <begin position="12"/>
        <end position="32"/>
    </location>
</feature>
<dbReference type="SMART" id="SM00387">
    <property type="entry name" value="HATPase_c"/>
    <property type="match status" value="1"/>
</dbReference>
<dbReference type="EMBL" id="CP048286">
    <property type="protein sequence ID" value="QHW30676.1"/>
    <property type="molecule type" value="Genomic_DNA"/>
</dbReference>
<keyword evidence="9" id="KW-0472">Membrane</keyword>
<evidence type="ECO:0000256" key="1">
    <source>
        <dbReference type="ARBA" id="ARBA00000085"/>
    </source>
</evidence>
<evidence type="ECO:0000256" key="7">
    <source>
        <dbReference type="ARBA" id="ARBA00022840"/>
    </source>
</evidence>
<keyword evidence="4" id="KW-0808">Transferase</keyword>